<accession>A0A558CT88</accession>
<dbReference type="InterPro" id="IPR016193">
    <property type="entry name" value="Cytidine_deaminase-like"/>
</dbReference>
<dbReference type="SUPFAM" id="SSF53927">
    <property type="entry name" value="Cytidine deaminase-like"/>
    <property type="match status" value="1"/>
</dbReference>
<dbReference type="EMBL" id="VJWX01000111">
    <property type="protein sequence ID" value="TVT51980.1"/>
    <property type="molecule type" value="Genomic_DNA"/>
</dbReference>
<dbReference type="Gene3D" id="3.40.140.10">
    <property type="entry name" value="Cytidine Deaminase, domain 2"/>
    <property type="match status" value="1"/>
</dbReference>
<dbReference type="AlphaFoldDB" id="A0A558CT88"/>
<dbReference type="Proteomes" id="UP000320011">
    <property type="component" value="Unassembled WGS sequence"/>
</dbReference>
<protein>
    <submittedName>
        <fullName evidence="1">Cytidine deaminase</fullName>
    </submittedName>
</protein>
<reference evidence="1 2" key="1">
    <citation type="submission" date="2019-07" db="EMBL/GenBank/DDBJ databases">
        <authorList>
            <person name="Duangmal K."/>
            <person name="Teo W.F.A."/>
        </authorList>
    </citation>
    <scope>NUCLEOTIDE SEQUENCE [LARGE SCALE GENOMIC DNA]</scope>
    <source>
        <strain evidence="1 2">TBRC 6029</strain>
    </source>
</reference>
<dbReference type="RefSeq" id="WP_144588127.1">
    <property type="nucleotide sequence ID" value="NZ_VJWX01000111.1"/>
</dbReference>
<dbReference type="NCBIfam" id="NF006155">
    <property type="entry name" value="PRK08298.1"/>
    <property type="match status" value="1"/>
</dbReference>
<organism evidence="1 2">
    <name type="scientific">Amycolatopsis rhizosphaerae</name>
    <dbReference type="NCBI Taxonomy" id="2053003"/>
    <lineage>
        <taxon>Bacteria</taxon>
        <taxon>Bacillati</taxon>
        <taxon>Actinomycetota</taxon>
        <taxon>Actinomycetes</taxon>
        <taxon>Pseudonocardiales</taxon>
        <taxon>Pseudonocardiaceae</taxon>
        <taxon>Amycolatopsis</taxon>
    </lineage>
</organism>
<dbReference type="OrthoDB" id="9795347at2"/>
<proteinExistence type="predicted"/>
<reference evidence="1 2" key="2">
    <citation type="submission" date="2019-08" db="EMBL/GenBank/DDBJ databases">
        <title>Amycolatopsis acidicola sp. nov., isolated from peat swamp forest soil.</title>
        <authorList>
            <person name="Srisuk N."/>
        </authorList>
    </citation>
    <scope>NUCLEOTIDE SEQUENCE [LARGE SCALE GENOMIC DNA]</scope>
    <source>
        <strain evidence="1 2">TBRC 6029</strain>
    </source>
</reference>
<evidence type="ECO:0000313" key="2">
    <source>
        <dbReference type="Proteomes" id="UP000320011"/>
    </source>
</evidence>
<comment type="caution">
    <text evidence="1">The sequence shown here is derived from an EMBL/GenBank/DDBJ whole genome shotgun (WGS) entry which is preliminary data.</text>
</comment>
<keyword evidence="2" id="KW-1185">Reference proteome</keyword>
<name>A0A558CT88_9PSEU</name>
<gene>
    <name evidence="1" type="ORF">FNH05_13800</name>
</gene>
<evidence type="ECO:0000313" key="1">
    <source>
        <dbReference type="EMBL" id="TVT51980.1"/>
    </source>
</evidence>
<dbReference type="GO" id="GO:0003824">
    <property type="term" value="F:catalytic activity"/>
    <property type="evidence" value="ECO:0007669"/>
    <property type="project" value="InterPro"/>
</dbReference>
<sequence length="145" mass="15568">MRLDQRLIDAAIELLDHRWPGADYAVAAAAYLDDGEILTSVGLDNINAAAGLCAETGNICRAYTLNRTLTASVCVGREGDGPINFLAPCGICQERLALWGPGVEAAVPKPGEERGWGVRTLGELNPVYWATQFTDGSWPSLAEHR</sequence>